<sequence length="140" mass="15436">MTITELTQQDVESAYPALKELRPDLTSAADLAERFRVQSAQGYRLVASIVDGTAVAVAGFRAGNSLSRGAYLYIDDLSTLPQARRQGHAKALLRWIDEEAARLGVDQVHLDSGPQRHDAHRRYLTFGFDIAALHFSKKVG</sequence>
<comment type="caution">
    <text evidence="4">The sequence shown here is derived from an EMBL/GenBank/DDBJ whole genome shotgun (WGS) entry which is preliminary data.</text>
</comment>
<name>A0ABN3V5G8_9PSEU</name>
<dbReference type="RefSeq" id="WP_344678311.1">
    <property type="nucleotide sequence ID" value="NZ_BAAAUX010000005.1"/>
</dbReference>
<proteinExistence type="predicted"/>
<evidence type="ECO:0000256" key="2">
    <source>
        <dbReference type="ARBA" id="ARBA00023315"/>
    </source>
</evidence>
<keyword evidence="5" id="KW-1185">Reference proteome</keyword>
<keyword evidence="1" id="KW-0808">Transferase</keyword>
<protein>
    <submittedName>
        <fullName evidence="4">GNAT family N-acetyltransferase</fullName>
    </submittedName>
</protein>
<gene>
    <name evidence="4" type="ORF">GCM10010470_11180</name>
</gene>
<dbReference type="InterPro" id="IPR016181">
    <property type="entry name" value="Acyl_CoA_acyltransferase"/>
</dbReference>
<evidence type="ECO:0000256" key="1">
    <source>
        <dbReference type="ARBA" id="ARBA00022679"/>
    </source>
</evidence>
<dbReference type="Gene3D" id="3.40.630.30">
    <property type="match status" value="1"/>
</dbReference>
<dbReference type="SUPFAM" id="SSF55729">
    <property type="entry name" value="Acyl-CoA N-acyltransferases (Nat)"/>
    <property type="match status" value="1"/>
</dbReference>
<dbReference type="PANTHER" id="PTHR43877:SF2">
    <property type="entry name" value="AMINOALKYLPHOSPHONATE N-ACETYLTRANSFERASE-RELATED"/>
    <property type="match status" value="1"/>
</dbReference>
<feature type="domain" description="N-acetyltransferase" evidence="3">
    <location>
        <begin position="1"/>
        <end position="140"/>
    </location>
</feature>
<keyword evidence="2" id="KW-0012">Acyltransferase</keyword>
<reference evidence="4 5" key="1">
    <citation type="journal article" date="2019" name="Int. J. Syst. Evol. Microbiol.">
        <title>The Global Catalogue of Microorganisms (GCM) 10K type strain sequencing project: providing services to taxonomists for standard genome sequencing and annotation.</title>
        <authorList>
            <consortium name="The Broad Institute Genomics Platform"/>
            <consortium name="The Broad Institute Genome Sequencing Center for Infectious Disease"/>
            <person name="Wu L."/>
            <person name="Ma J."/>
        </authorList>
    </citation>
    <scope>NUCLEOTIDE SEQUENCE [LARGE SCALE GENOMIC DNA]</scope>
    <source>
        <strain evidence="4 5">JCM 9383</strain>
    </source>
</reference>
<evidence type="ECO:0000259" key="3">
    <source>
        <dbReference type="PROSITE" id="PS51186"/>
    </source>
</evidence>
<dbReference type="CDD" id="cd04301">
    <property type="entry name" value="NAT_SF"/>
    <property type="match status" value="1"/>
</dbReference>
<dbReference type="Proteomes" id="UP001500979">
    <property type="component" value="Unassembled WGS sequence"/>
</dbReference>
<dbReference type="Pfam" id="PF00583">
    <property type="entry name" value="Acetyltransf_1"/>
    <property type="match status" value="1"/>
</dbReference>
<dbReference type="PANTHER" id="PTHR43877">
    <property type="entry name" value="AMINOALKYLPHOSPHONATE N-ACETYLTRANSFERASE-RELATED-RELATED"/>
    <property type="match status" value="1"/>
</dbReference>
<dbReference type="InterPro" id="IPR000182">
    <property type="entry name" value="GNAT_dom"/>
</dbReference>
<dbReference type="PROSITE" id="PS51186">
    <property type="entry name" value="GNAT"/>
    <property type="match status" value="1"/>
</dbReference>
<accession>A0ABN3V5G8</accession>
<organism evidence="4 5">
    <name type="scientific">Saccharopolyspora taberi</name>
    <dbReference type="NCBI Taxonomy" id="60895"/>
    <lineage>
        <taxon>Bacteria</taxon>
        <taxon>Bacillati</taxon>
        <taxon>Actinomycetota</taxon>
        <taxon>Actinomycetes</taxon>
        <taxon>Pseudonocardiales</taxon>
        <taxon>Pseudonocardiaceae</taxon>
        <taxon>Saccharopolyspora</taxon>
    </lineage>
</organism>
<evidence type="ECO:0000313" key="5">
    <source>
        <dbReference type="Proteomes" id="UP001500979"/>
    </source>
</evidence>
<evidence type="ECO:0000313" key="4">
    <source>
        <dbReference type="EMBL" id="GAA2779288.1"/>
    </source>
</evidence>
<dbReference type="EMBL" id="BAAAUX010000005">
    <property type="protein sequence ID" value="GAA2779288.1"/>
    <property type="molecule type" value="Genomic_DNA"/>
</dbReference>
<dbReference type="InterPro" id="IPR050832">
    <property type="entry name" value="Bact_Acetyltransf"/>
</dbReference>